<evidence type="ECO:0000313" key="4">
    <source>
        <dbReference type="Proteomes" id="UP000835052"/>
    </source>
</evidence>
<comment type="caution">
    <text evidence="3">The sequence shown here is derived from an EMBL/GenBank/DDBJ whole genome shotgun (WGS) entry which is preliminary data.</text>
</comment>
<keyword evidence="2" id="KW-0812">Transmembrane</keyword>
<protein>
    <submittedName>
        <fullName evidence="3">Uncharacterized protein</fullName>
    </submittedName>
</protein>
<dbReference type="EMBL" id="CAJGYM010000003">
    <property type="protein sequence ID" value="CAD6185988.1"/>
    <property type="molecule type" value="Genomic_DNA"/>
</dbReference>
<keyword evidence="2" id="KW-0472">Membrane</keyword>
<accession>A0A8S1GT55</accession>
<proteinExistence type="predicted"/>
<feature type="compositionally biased region" description="Basic and acidic residues" evidence="1">
    <location>
        <begin position="88"/>
        <end position="117"/>
    </location>
</feature>
<dbReference type="Proteomes" id="UP000835052">
    <property type="component" value="Unassembled WGS sequence"/>
</dbReference>
<sequence>MDSYYFAITCKLWMVSHFAVIWIVVCCAKKFKNAKEPKSDKKRPKEEGKIETPMAAPRRNRILVIPNTEIKSTSNKRRSPDTPGGRNIEQDDLKRTRDASNKDTQEKKTDVKSEAKKSAKTVVYDPDSFNKLDNTIAEDSHPRNVKYQGNIDAQDQKQAADIVAEINAAAQEKSKSENDKKKSNEKVTINEKKCVLYETNDIETEEYDLNNDSQSRI</sequence>
<gene>
    <name evidence="3" type="ORF">CAUJ_LOCUS1907</name>
</gene>
<keyword evidence="2" id="KW-1133">Transmembrane helix</keyword>
<name>A0A8S1GT55_9PELO</name>
<organism evidence="3 4">
    <name type="scientific">Caenorhabditis auriculariae</name>
    <dbReference type="NCBI Taxonomy" id="2777116"/>
    <lineage>
        <taxon>Eukaryota</taxon>
        <taxon>Metazoa</taxon>
        <taxon>Ecdysozoa</taxon>
        <taxon>Nematoda</taxon>
        <taxon>Chromadorea</taxon>
        <taxon>Rhabditida</taxon>
        <taxon>Rhabditina</taxon>
        <taxon>Rhabditomorpha</taxon>
        <taxon>Rhabditoidea</taxon>
        <taxon>Rhabditidae</taxon>
        <taxon>Peloderinae</taxon>
        <taxon>Caenorhabditis</taxon>
    </lineage>
</organism>
<feature type="region of interest" description="Disordered" evidence="1">
    <location>
        <begin position="35"/>
        <end position="119"/>
    </location>
</feature>
<evidence type="ECO:0000256" key="1">
    <source>
        <dbReference type="SAM" id="MobiDB-lite"/>
    </source>
</evidence>
<dbReference type="OrthoDB" id="5851615at2759"/>
<evidence type="ECO:0000256" key="2">
    <source>
        <dbReference type="SAM" id="Phobius"/>
    </source>
</evidence>
<feature type="compositionally biased region" description="Basic and acidic residues" evidence="1">
    <location>
        <begin position="35"/>
        <end position="50"/>
    </location>
</feature>
<dbReference type="AlphaFoldDB" id="A0A8S1GT55"/>
<keyword evidence="4" id="KW-1185">Reference proteome</keyword>
<reference evidence="3" key="1">
    <citation type="submission" date="2020-10" db="EMBL/GenBank/DDBJ databases">
        <authorList>
            <person name="Kikuchi T."/>
        </authorList>
    </citation>
    <scope>NUCLEOTIDE SEQUENCE</scope>
    <source>
        <strain evidence="3">NKZ352</strain>
    </source>
</reference>
<feature type="transmembrane region" description="Helical" evidence="2">
    <location>
        <begin position="6"/>
        <end position="28"/>
    </location>
</feature>
<evidence type="ECO:0000313" key="3">
    <source>
        <dbReference type="EMBL" id="CAD6185988.1"/>
    </source>
</evidence>